<proteinExistence type="predicted"/>
<accession>A0A914CDV2</accession>
<dbReference type="AlphaFoldDB" id="A0A914CDV2"/>
<dbReference type="WBParaSite" id="ACRNAN_Path_844.g3251.t1">
    <property type="protein sequence ID" value="ACRNAN_Path_844.g3251.t1"/>
    <property type="gene ID" value="ACRNAN_Path_844.g3251"/>
</dbReference>
<protein>
    <submittedName>
        <fullName evidence="2">Uncharacterized protein</fullName>
    </submittedName>
</protein>
<evidence type="ECO:0000313" key="1">
    <source>
        <dbReference type="Proteomes" id="UP000887540"/>
    </source>
</evidence>
<sequence>MALLYNFMTKKTSITENGLQFSNENLQKYQQATHFLTDIEYGFTAVLIVKRFLKPNESKDETKIMLQKLLDDIENSIKAKENHLKTDQVDCVFELLPIPGIDNRPKTLQDAVDTLIQLNPQSFVDIPFRYTFIPITPYFKKAQVYNKYPEDVNKSIIQAFEKFRKYQESKIAYYKNGMLKIEDLLTHCQLQKQNQLCWAKMDSNGTLFESQSTYKVPLQLICPNAVNGLCGKELHECSTITPCYFLLLDILFICC</sequence>
<reference evidence="2" key="1">
    <citation type="submission" date="2022-11" db="UniProtKB">
        <authorList>
            <consortium name="WormBaseParasite"/>
        </authorList>
    </citation>
    <scope>IDENTIFICATION</scope>
</reference>
<dbReference type="Proteomes" id="UP000887540">
    <property type="component" value="Unplaced"/>
</dbReference>
<evidence type="ECO:0000313" key="2">
    <source>
        <dbReference type="WBParaSite" id="ACRNAN_Path_844.g3251.t1"/>
    </source>
</evidence>
<name>A0A914CDV2_9BILA</name>
<keyword evidence="1" id="KW-1185">Reference proteome</keyword>
<organism evidence="1 2">
    <name type="scientific">Acrobeloides nanus</name>
    <dbReference type="NCBI Taxonomy" id="290746"/>
    <lineage>
        <taxon>Eukaryota</taxon>
        <taxon>Metazoa</taxon>
        <taxon>Ecdysozoa</taxon>
        <taxon>Nematoda</taxon>
        <taxon>Chromadorea</taxon>
        <taxon>Rhabditida</taxon>
        <taxon>Tylenchina</taxon>
        <taxon>Cephalobomorpha</taxon>
        <taxon>Cephaloboidea</taxon>
        <taxon>Cephalobidae</taxon>
        <taxon>Acrobeloides</taxon>
    </lineage>
</organism>